<dbReference type="InterPro" id="IPR011004">
    <property type="entry name" value="Trimer_LpxA-like_sf"/>
</dbReference>
<gene>
    <name evidence="9" type="ORF">GCM10023211_07660</name>
</gene>
<dbReference type="InterPro" id="IPR018357">
    <property type="entry name" value="Hexapep_transf_CS"/>
</dbReference>
<evidence type="ECO:0000313" key="10">
    <source>
        <dbReference type="Proteomes" id="UP001500171"/>
    </source>
</evidence>
<sequence length="93" mass="10307">MGGNHTYRSDWLSLYPFPEHIQEAYLSQGDTIIGDGVWIGMRAFIMPDIKIGEGAIIAANSMVINNLEPYSIVGGNLLKQLNTVFLLISSMNY</sequence>
<evidence type="ECO:0000313" key="9">
    <source>
        <dbReference type="EMBL" id="GAA5107033.1"/>
    </source>
</evidence>
<comment type="catalytic activity">
    <reaction evidence="8">
        <text>chloramphenicol + acetyl-CoA = chloramphenicol 3-acetate + CoA</text>
        <dbReference type="Rhea" id="RHEA:18421"/>
        <dbReference type="ChEBI" id="CHEBI:16730"/>
        <dbReference type="ChEBI" id="CHEBI:17698"/>
        <dbReference type="ChEBI" id="CHEBI:57287"/>
        <dbReference type="ChEBI" id="CHEBI:57288"/>
        <dbReference type="EC" id="2.3.1.28"/>
    </reaction>
</comment>
<dbReference type="SUPFAM" id="SSF51161">
    <property type="entry name" value="Trimeric LpxA-like enzymes"/>
    <property type="match status" value="1"/>
</dbReference>
<organism evidence="9 10">
    <name type="scientific">Orbus sasakiae</name>
    <dbReference type="NCBI Taxonomy" id="1078475"/>
    <lineage>
        <taxon>Bacteria</taxon>
        <taxon>Pseudomonadati</taxon>
        <taxon>Pseudomonadota</taxon>
        <taxon>Gammaproteobacteria</taxon>
        <taxon>Orbales</taxon>
        <taxon>Orbaceae</taxon>
        <taxon>Orbus</taxon>
    </lineage>
</organism>
<evidence type="ECO:0000256" key="6">
    <source>
        <dbReference type="ARBA" id="ARBA00023251"/>
    </source>
</evidence>
<proteinExistence type="inferred from homology"/>
<evidence type="ECO:0000256" key="3">
    <source>
        <dbReference type="ARBA" id="ARBA00020291"/>
    </source>
</evidence>
<protein>
    <recommendedName>
        <fullName evidence="3">Chloramphenicol acetyltransferase</fullName>
        <ecNumber evidence="2">2.3.1.28</ecNumber>
    </recommendedName>
</protein>
<dbReference type="Gene3D" id="2.160.10.10">
    <property type="entry name" value="Hexapeptide repeat proteins"/>
    <property type="match status" value="1"/>
</dbReference>
<keyword evidence="5" id="KW-0677">Repeat</keyword>
<accession>A0ABP9N4V0</accession>
<reference evidence="10" key="1">
    <citation type="journal article" date="2019" name="Int. J. Syst. Evol. Microbiol.">
        <title>The Global Catalogue of Microorganisms (GCM) 10K type strain sequencing project: providing services to taxonomists for standard genome sequencing and annotation.</title>
        <authorList>
            <consortium name="The Broad Institute Genomics Platform"/>
            <consortium name="The Broad Institute Genome Sequencing Center for Infectious Disease"/>
            <person name="Wu L."/>
            <person name="Ma J."/>
        </authorList>
    </citation>
    <scope>NUCLEOTIDE SEQUENCE [LARGE SCALE GENOMIC DNA]</scope>
    <source>
        <strain evidence="10">JCM 18050</strain>
    </source>
</reference>
<keyword evidence="7" id="KW-0012">Acyltransferase</keyword>
<comment type="similarity">
    <text evidence="1">Belongs to the transferase hexapeptide repeat family.</text>
</comment>
<evidence type="ECO:0000256" key="4">
    <source>
        <dbReference type="ARBA" id="ARBA00022679"/>
    </source>
</evidence>
<evidence type="ECO:0000256" key="1">
    <source>
        <dbReference type="ARBA" id="ARBA00007274"/>
    </source>
</evidence>
<evidence type="ECO:0000256" key="2">
    <source>
        <dbReference type="ARBA" id="ARBA00013235"/>
    </source>
</evidence>
<name>A0ABP9N4V0_9GAMM</name>
<evidence type="ECO:0000256" key="8">
    <source>
        <dbReference type="ARBA" id="ARBA00047633"/>
    </source>
</evidence>
<comment type="caution">
    <text evidence="9">The sequence shown here is derived from an EMBL/GenBank/DDBJ whole genome shotgun (WGS) entry which is preliminary data.</text>
</comment>
<keyword evidence="4" id="KW-0808">Transferase</keyword>
<dbReference type="EC" id="2.3.1.28" evidence="2"/>
<evidence type="ECO:0000256" key="7">
    <source>
        <dbReference type="ARBA" id="ARBA00023315"/>
    </source>
</evidence>
<evidence type="ECO:0000256" key="5">
    <source>
        <dbReference type="ARBA" id="ARBA00022737"/>
    </source>
</evidence>
<dbReference type="PANTHER" id="PTHR43300:SF12">
    <property type="entry name" value="CHLORAMPHENICOL ACETYLTRANSFERASE"/>
    <property type="match status" value="1"/>
</dbReference>
<dbReference type="PANTHER" id="PTHR43300">
    <property type="entry name" value="ACETYLTRANSFERASE"/>
    <property type="match status" value="1"/>
</dbReference>
<dbReference type="PROSITE" id="PS00101">
    <property type="entry name" value="HEXAPEP_TRANSFERASES"/>
    <property type="match status" value="1"/>
</dbReference>
<dbReference type="EMBL" id="BAABHY010000001">
    <property type="protein sequence ID" value="GAA5107033.1"/>
    <property type="molecule type" value="Genomic_DNA"/>
</dbReference>
<keyword evidence="6" id="KW-0046">Antibiotic resistance</keyword>
<keyword evidence="10" id="KW-1185">Reference proteome</keyword>
<dbReference type="InterPro" id="IPR050179">
    <property type="entry name" value="Trans_hexapeptide_repeat"/>
</dbReference>
<dbReference type="Pfam" id="PF00132">
    <property type="entry name" value="Hexapep"/>
    <property type="match status" value="1"/>
</dbReference>
<dbReference type="InterPro" id="IPR001451">
    <property type="entry name" value="Hexapep"/>
</dbReference>
<dbReference type="Proteomes" id="UP001500171">
    <property type="component" value="Unassembled WGS sequence"/>
</dbReference>